<dbReference type="RefSeq" id="WP_319075684.1">
    <property type="nucleotide sequence ID" value="NZ_JAWWMZ010000010.1"/>
</dbReference>
<dbReference type="Proteomes" id="UP001287445">
    <property type="component" value="Unassembled WGS sequence"/>
</dbReference>
<accession>A0AAJ2R236</accession>
<dbReference type="AlphaFoldDB" id="A0AAJ2R236"/>
<protein>
    <submittedName>
        <fullName evidence="1">Uncharacterized protein</fullName>
    </submittedName>
</protein>
<evidence type="ECO:0000313" key="1">
    <source>
        <dbReference type="EMBL" id="MDX4956256.1"/>
    </source>
</evidence>
<proteinExistence type="predicted"/>
<sequence>MTPEQQERLEKLLRTHEGRLQDVAKRHGRSQVSDAALQATRVRQRGALVALVRELMAEQVRTLPPAPASAIKDALRSPGWLTHAQAWDAASAVEQVLIDHGVCGVTKA</sequence>
<organism evidence="1 2">
    <name type="scientific">Delftia acidovorans</name>
    <name type="common">Pseudomonas acidovorans</name>
    <name type="synonym">Comamonas acidovorans</name>
    <dbReference type="NCBI Taxonomy" id="80866"/>
    <lineage>
        <taxon>Bacteria</taxon>
        <taxon>Pseudomonadati</taxon>
        <taxon>Pseudomonadota</taxon>
        <taxon>Betaproteobacteria</taxon>
        <taxon>Burkholderiales</taxon>
        <taxon>Comamonadaceae</taxon>
        <taxon>Delftia</taxon>
    </lineage>
</organism>
<name>A0AAJ2R236_DELAC</name>
<evidence type="ECO:0000313" key="2">
    <source>
        <dbReference type="Proteomes" id="UP001287445"/>
    </source>
</evidence>
<gene>
    <name evidence="1" type="ORF">SGN30_22810</name>
</gene>
<comment type="caution">
    <text evidence="1">The sequence shown here is derived from an EMBL/GenBank/DDBJ whole genome shotgun (WGS) entry which is preliminary data.</text>
</comment>
<reference evidence="1" key="1">
    <citation type="submission" date="2023-11" db="EMBL/GenBank/DDBJ databases">
        <title>Identification and selenium tolerance of Delftia acidovorans R3-25.</title>
        <authorList>
            <person name="Zhang S."/>
            <person name="Liu Y."/>
            <person name="Guo Y."/>
        </authorList>
    </citation>
    <scope>NUCLEOTIDE SEQUENCE</scope>
    <source>
        <strain evidence="1">R3-25</strain>
    </source>
</reference>
<dbReference type="EMBL" id="JAWWMZ010000010">
    <property type="protein sequence ID" value="MDX4956256.1"/>
    <property type="molecule type" value="Genomic_DNA"/>
</dbReference>